<gene>
    <name evidence="3" type="ORF">Q664_45430</name>
</gene>
<comment type="caution">
    <text evidence="3">The sequence shown here is derived from an EMBL/GenBank/DDBJ whole genome shotgun (WGS) entry which is preliminary data.</text>
</comment>
<dbReference type="PANTHER" id="PTHR47508:SF1">
    <property type="entry name" value="NON-SPECIFIC SERINE_THREONINE PROTEIN KINASE"/>
    <property type="match status" value="1"/>
</dbReference>
<accession>A0A084SH60</accession>
<evidence type="ECO:0000256" key="1">
    <source>
        <dbReference type="SAM" id="MobiDB-lite"/>
    </source>
</evidence>
<evidence type="ECO:0000313" key="4">
    <source>
        <dbReference type="Proteomes" id="UP000028547"/>
    </source>
</evidence>
<feature type="non-terminal residue" evidence="3">
    <location>
        <position position="156"/>
    </location>
</feature>
<proteinExistence type="predicted"/>
<evidence type="ECO:0000259" key="2">
    <source>
        <dbReference type="PROSITE" id="PS50104"/>
    </source>
</evidence>
<dbReference type="InterPro" id="IPR035897">
    <property type="entry name" value="Toll_tir_struct_dom_sf"/>
</dbReference>
<dbReference type="PROSITE" id="PS50104">
    <property type="entry name" value="TIR"/>
    <property type="match status" value="1"/>
</dbReference>
<dbReference type="SUPFAM" id="SSF52200">
    <property type="entry name" value="Toll/Interleukin receptor TIR domain"/>
    <property type="match status" value="1"/>
</dbReference>
<dbReference type="Proteomes" id="UP000028547">
    <property type="component" value="Unassembled WGS sequence"/>
</dbReference>
<dbReference type="Gene3D" id="3.40.50.10140">
    <property type="entry name" value="Toll/interleukin-1 receptor homology (TIR) domain"/>
    <property type="match status" value="1"/>
</dbReference>
<dbReference type="AlphaFoldDB" id="A0A084SH60"/>
<feature type="domain" description="TIR" evidence="2">
    <location>
        <begin position="1"/>
        <end position="128"/>
    </location>
</feature>
<name>A0A084SH60_9BACT</name>
<sequence length="156" mass="17894">MAKIFISHSSKDKPFAIELKRRLESKGHDAWLDLSELLVGDEIRTKIDEGIERSDVVVFVLSPDAILSRWFNYELRVAQTLLRSGKKRPLFPVLLRECTNLPPDLEGVRFADFRRDHEQGWKELEQGLSQWERVQQPSSPHAPPSRSEPAQPPISG</sequence>
<dbReference type="InterPro" id="IPR000157">
    <property type="entry name" value="TIR_dom"/>
</dbReference>
<dbReference type="Pfam" id="PF13676">
    <property type="entry name" value="TIR_2"/>
    <property type="match status" value="1"/>
</dbReference>
<dbReference type="GO" id="GO:0007165">
    <property type="term" value="P:signal transduction"/>
    <property type="evidence" value="ECO:0007669"/>
    <property type="project" value="InterPro"/>
</dbReference>
<dbReference type="PANTHER" id="PTHR47508">
    <property type="entry name" value="SAM DOMAIN-CONTAINING PROTEIN-RELATED"/>
    <property type="match status" value="1"/>
</dbReference>
<dbReference type="EMBL" id="JPMI01000331">
    <property type="protein sequence ID" value="KFA87795.1"/>
    <property type="molecule type" value="Genomic_DNA"/>
</dbReference>
<reference evidence="3 4" key="1">
    <citation type="submission" date="2014-07" db="EMBL/GenBank/DDBJ databases">
        <title>Draft Genome Sequence of Gephyronic Acid Producer, Cystobacter violaceus Strain Cb vi76.</title>
        <authorList>
            <person name="Stevens D.C."/>
            <person name="Young J."/>
            <person name="Carmichael R."/>
            <person name="Tan J."/>
            <person name="Taylor R.E."/>
        </authorList>
    </citation>
    <scope>NUCLEOTIDE SEQUENCE [LARGE SCALE GENOMIC DNA]</scope>
    <source>
        <strain evidence="3 4">Cb vi76</strain>
    </source>
</reference>
<organism evidence="3 4">
    <name type="scientific">Archangium violaceum Cb vi76</name>
    <dbReference type="NCBI Taxonomy" id="1406225"/>
    <lineage>
        <taxon>Bacteria</taxon>
        <taxon>Pseudomonadati</taxon>
        <taxon>Myxococcota</taxon>
        <taxon>Myxococcia</taxon>
        <taxon>Myxococcales</taxon>
        <taxon>Cystobacterineae</taxon>
        <taxon>Archangiaceae</taxon>
        <taxon>Archangium</taxon>
    </lineage>
</organism>
<dbReference type="SMART" id="SM00255">
    <property type="entry name" value="TIR"/>
    <property type="match status" value="1"/>
</dbReference>
<dbReference type="RefSeq" id="WP_152622690.1">
    <property type="nucleotide sequence ID" value="NZ_JPMI01000331.1"/>
</dbReference>
<feature type="region of interest" description="Disordered" evidence="1">
    <location>
        <begin position="132"/>
        <end position="156"/>
    </location>
</feature>
<protein>
    <recommendedName>
        <fullName evidence="2">TIR domain-containing protein</fullName>
    </recommendedName>
</protein>
<evidence type="ECO:0000313" key="3">
    <source>
        <dbReference type="EMBL" id="KFA87795.1"/>
    </source>
</evidence>